<evidence type="ECO:0000256" key="9">
    <source>
        <dbReference type="SAM" id="MobiDB-lite"/>
    </source>
</evidence>
<protein>
    <recommendedName>
        <fullName evidence="10">Kinesin motor domain-containing protein</fullName>
    </recommendedName>
</protein>
<dbReference type="InterPro" id="IPR019821">
    <property type="entry name" value="Kinesin_motor_CS"/>
</dbReference>
<dbReference type="InterPro" id="IPR001752">
    <property type="entry name" value="Kinesin_motor_dom"/>
</dbReference>
<evidence type="ECO:0000256" key="2">
    <source>
        <dbReference type="ARBA" id="ARBA00022741"/>
    </source>
</evidence>
<keyword evidence="2 7" id="KW-0547">Nucleotide-binding</keyword>
<feature type="coiled-coil region" evidence="8">
    <location>
        <begin position="332"/>
        <end position="359"/>
    </location>
</feature>
<comment type="similarity">
    <text evidence="6">Belongs to the TRAFAC class myosin-kinesin ATPase superfamily. Kinesin family. KIN-12 subfamily.</text>
</comment>
<dbReference type="PANTHER" id="PTHR37739:SF18">
    <property type="entry name" value="KINESIN-LIKE PROTEIN KIN-12C"/>
    <property type="match status" value="1"/>
</dbReference>
<evidence type="ECO:0000259" key="10">
    <source>
        <dbReference type="PROSITE" id="PS50067"/>
    </source>
</evidence>
<dbReference type="SMART" id="SM00129">
    <property type="entry name" value="KISc"/>
    <property type="match status" value="1"/>
</dbReference>
<keyword evidence="3 7" id="KW-0067">ATP-binding</keyword>
<evidence type="ECO:0000256" key="5">
    <source>
        <dbReference type="ARBA" id="ARBA00023175"/>
    </source>
</evidence>
<feature type="domain" description="Kinesin motor" evidence="10">
    <location>
        <begin position="1"/>
        <end position="325"/>
    </location>
</feature>
<accession>A0AA88DJM4</accession>
<dbReference type="Proteomes" id="UP001187192">
    <property type="component" value="Unassembled WGS sequence"/>
</dbReference>
<evidence type="ECO:0000256" key="7">
    <source>
        <dbReference type="PROSITE-ProRule" id="PRU00283"/>
    </source>
</evidence>
<dbReference type="PROSITE" id="PS50067">
    <property type="entry name" value="KINESIN_MOTOR_2"/>
    <property type="match status" value="1"/>
</dbReference>
<feature type="region of interest" description="Disordered" evidence="9">
    <location>
        <begin position="1219"/>
        <end position="1244"/>
    </location>
</feature>
<name>A0AA88DJM4_FICCA</name>
<evidence type="ECO:0000313" key="12">
    <source>
        <dbReference type="Proteomes" id="UP001187192"/>
    </source>
</evidence>
<keyword evidence="4 8" id="KW-0175">Coiled coil</keyword>
<dbReference type="GO" id="GO:0005524">
    <property type="term" value="F:ATP binding"/>
    <property type="evidence" value="ECO:0007669"/>
    <property type="project" value="UniProtKB-UniRule"/>
</dbReference>
<gene>
    <name evidence="11" type="ORF">TIFTF001_020576</name>
</gene>
<evidence type="ECO:0000256" key="4">
    <source>
        <dbReference type="ARBA" id="ARBA00023054"/>
    </source>
</evidence>
<dbReference type="GO" id="GO:0003777">
    <property type="term" value="F:microtubule motor activity"/>
    <property type="evidence" value="ECO:0007669"/>
    <property type="project" value="InterPro"/>
</dbReference>
<evidence type="ECO:0000256" key="6">
    <source>
        <dbReference type="ARBA" id="ARBA00034488"/>
    </source>
</evidence>
<comment type="caution">
    <text evidence="11">The sequence shown here is derived from an EMBL/GenBank/DDBJ whole genome shotgun (WGS) entry which is preliminary data.</text>
</comment>
<keyword evidence="12" id="KW-1185">Reference proteome</keyword>
<keyword evidence="1" id="KW-0493">Microtubule</keyword>
<dbReference type="GO" id="GO:0008017">
    <property type="term" value="F:microtubule binding"/>
    <property type="evidence" value="ECO:0007669"/>
    <property type="project" value="InterPro"/>
</dbReference>
<evidence type="ECO:0000313" key="11">
    <source>
        <dbReference type="EMBL" id="GMN51429.1"/>
    </source>
</evidence>
<dbReference type="PANTHER" id="PTHR37739">
    <property type="entry name" value="KINESIN-LIKE PROTEIN KIN-12D"/>
    <property type="match status" value="1"/>
</dbReference>
<dbReference type="InterPro" id="IPR044986">
    <property type="entry name" value="KIF15/KIN-12"/>
</dbReference>
<dbReference type="PRINTS" id="PR00380">
    <property type="entry name" value="KINESINHEAVY"/>
</dbReference>
<dbReference type="InterPro" id="IPR036961">
    <property type="entry name" value="Kinesin_motor_dom_sf"/>
</dbReference>
<feature type="coiled-coil region" evidence="8">
    <location>
        <begin position="822"/>
        <end position="849"/>
    </location>
</feature>
<sequence length="1982" mass="225808">MERVSQGLGRCLKQESAQTLVWLGPPETRFTFDHVACDTISQENLFRVAGLPMVENCLSGYNSCMFAYGQTGSGKTYTMMGEIYEIEGKLNEDCGLTPRIFEHLFRRIMMVEESRRDEELKYTCKCSFLEIYNEQITDLLEPSSTNLQLREDLKKGVYVENLTEYNVRNVKDVIKLLLQGAANRKVAATHTNSESSRSHSVFTCTIESRWGKDSMTHFRFARLNLVDLAGSERQKSSGAEGDRLKEAANINKSLSTLGLVIMSLVDLAHGKHRHVPYRDSRLTFLLQDSLGGNSKTTIIANISPSICSANETLSTLKFAQRAKLIQNNAKVNEDTSGDINALQQEIQHLKGQLSLLMKHNYLSRATPSGVPSSVESTLSELSNNHGIQHIQNKIKRMEANLVGSLRREKITETSMRKLEAELEHVKCLAHQREEDVQQTQVILSFRDEEIKRLKLLTDGMLSADEYLVQENKALLEEIQLLRARMDEYPELTQLAVENNRLREQLLLLQNFYEHGERETLSAEVSELRNQLLDMLEGKVPFPTNCENQENDSTKELEDCRIMNSKLIREVDELRMELQKKLNCSQTTSDSVDSVSMQSDAGDEMASYIQRNDEASQNRMEKNVDDAPVMPSSVAEKKLMDARSMIEEMECERVRLFSEQPNGLVAESSKEIERMILQAKLDRMTEDLQDVRLLNGQFQEEQALQLSCQQKAELIREQVEMETARTILQLQEEVVALQCKLDEKLCSMTRENTELRKIIATKEEEIKAINMEWERATLELTGFLVDGSRSLKKASSQIESIACSFPQANAWISERVERAAKIYIEKEETILQLKRSLEDAQNTVVDLGQKLSSLKGVTLALTELQHFDNDEISNENVSVLLNDKIDLVKMLEKKLKFKKAEVIEAEKCANVAFVVMNWLFDSQKVVHKNELGSTIPISTPVKMANHKISEATADANALALDDAMTRIELARSGVFESENDIKSFYADTEMYIAALQTHIQEVSSAYKEMVQNLVKEVRELREKYIGQRAECKNFNHCTVDTQLLQVHKYQKYEDQFLMFHQIRDELTKMNCRLRFIEDSMHAEVNVFECSSTDGGVHAEAWSPDFSSSSSDFSNESSAVGNKLDASSIICSSNSPEKLSEQLVDLEFEVSTFGSDHQKNQKMRLEDLCNSEAARSLLKKELGMLFNDFNKLHVQLAALYNELNLGHFPEPEDLKHLIPSSESALEEANAGSHNTRQEKERDRKTHKIHGQVVDDVEIDHARSFFTKFEEANATIKEADFVLNALVKANENAKQLTGMWKHTGEELMMERANLIEEVEHLKSSLLVKETENQLLHGQADCTLVEIGSSMSSLEECYTQLKSDEEKLKAIYSDVFSVGQEMLQFVSNSRSFLEDICSKIMEKDFFLFALYQCYLGEFAKKIPCLNAEYGFHELSEVHKLQDIWANGGSKIKSTTSSKSVHERVQNEVDHDVEGADMILSYDDLTYENFALKKELRRKEVLLEGLLFDFSLLQESTSNTKDIKDETDKLIRSLGQVRYELELKTRKLDDILVQHKKLECCLTDSEEALFMSNSNLAKANETIANFSEQNSELKMLLKDLYIKKSEVEEQLEEQKEVVKSLEEEILQLSSSMEKEFLSLVEGIEEDLTRVTGERDQLKEDIQCLNDKLEMAYALVDEKEAIIVAAHQESEASKIYAEQKEEEVKILESSVEELESTINVLEKKVYEMDDEVERHRLIRDSLETELKALRQRLLTVESLTENVELESADVEQTENQISRPPLNKELELHQAHTRIKLLEEERAVLEKEIKEYKDYVTELMLHAEAQASQYQQKYKTLEAMVREVKIDSANPTTSVSAVPTPCKTDKSSVRARGSSSPFRCIVGLVQQMNLDKDQELSAAKLHIEELEALAASRQKEVCMLNTRLAAAESMTHDVIRDLLGVKLDMNNFAEMDPNMCCYGLDANDFGMSGRDIEEIEIARGRPATKFMN</sequence>
<dbReference type="GO" id="GO:0005874">
    <property type="term" value="C:microtubule"/>
    <property type="evidence" value="ECO:0007669"/>
    <property type="project" value="UniProtKB-KW"/>
</dbReference>
<organism evidence="11 12">
    <name type="scientific">Ficus carica</name>
    <name type="common">Common fig</name>
    <dbReference type="NCBI Taxonomy" id="3494"/>
    <lineage>
        <taxon>Eukaryota</taxon>
        <taxon>Viridiplantae</taxon>
        <taxon>Streptophyta</taxon>
        <taxon>Embryophyta</taxon>
        <taxon>Tracheophyta</taxon>
        <taxon>Spermatophyta</taxon>
        <taxon>Magnoliopsida</taxon>
        <taxon>eudicotyledons</taxon>
        <taxon>Gunneridae</taxon>
        <taxon>Pentapetalae</taxon>
        <taxon>rosids</taxon>
        <taxon>fabids</taxon>
        <taxon>Rosales</taxon>
        <taxon>Moraceae</taxon>
        <taxon>Ficeae</taxon>
        <taxon>Ficus</taxon>
    </lineage>
</organism>
<dbReference type="EMBL" id="BTGU01000037">
    <property type="protein sequence ID" value="GMN51429.1"/>
    <property type="molecule type" value="Genomic_DNA"/>
</dbReference>
<evidence type="ECO:0000256" key="8">
    <source>
        <dbReference type="SAM" id="Coils"/>
    </source>
</evidence>
<dbReference type="GO" id="GO:0007018">
    <property type="term" value="P:microtubule-based movement"/>
    <property type="evidence" value="ECO:0007669"/>
    <property type="project" value="InterPro"/>
</dbReference>
<feature type="coiled-coil region" evidence="8">
    <location>
        <begin position="1571"/>
        <end position="1841"/>
    </location>
</feature>
<keyword evidence="5 7" id="KW-0505">Motor protein</keyword>
<feature type="binding site" evidence="7">
    <location>
        <begin position="69"/>
        <end position="76"/>
    </location>
    <ligand>
        <name>ATP</name>
        <dbReference type="ChEBI" id="CHEBI:30616"/>
    </ligand>
</feature>
<feature type="coiled-coil region" evidence="8">
    <location>
        <begin position="387"/>
        <end position="435"/>
    </location>
</feature>
<dbReference type="Pfam" id="PF00225">
    <property type="entry name" value="Kinesin"/>
    <property type="match status" value="1"/>
</dbReference>
<dbReference type="PROSITE" id="PS00411">
    <property type="entry name" value="KINESIN_MOTOR_1"/>
    <property type="match status" value="1"/>
</dbReference>
<dbReference type="InterPro" id="IPR027417">
    <property type="entry name" value="P-loop_NTPase"/>
</dbReference>
<evidence type="ECO:0000256" key="1">
    <source>
        <dbReference type="ARBA" id="ARBA00022701"/>
    </source>
</evidence>
<dbReference type="SUPFAM" id="SSF52540">
    <property type="entry name" value="P-loop containing nucleoside triphosphate hydrolases"/>
    <property type="match status" value="1"/>
</dbReference>
<dbReference type="FunFam" id="3.40.850.10:FF:000033">
    <property type="entry name" value="Kinesin-like protein KIN-12E"/>
    <property type="match status" value="1"/>
</dbReference>
<evidence type="ECO:0000256" key="3">
    <source>
        <dbReference type="ARBA" id="ARBA00022840"/>
    </source>
</evidence>
<reference evidence="11" key="1">
    <citation type="submission" date="2023-07" db="EMBL/GenBank/DDBJ databases">
        <title>draft genome sequence of fig (Ficus carica).</title>
        <authorList>
            <person name="Takahashi T."/>
            <person name="Nishimura K."/>
        </authorList>
    </citation>
    <scope>NUCLEOTIDE SEQUENCE</scope>
</reference>
<proteinExistence type="inferred from homology"/>
<dbReference type="Gene3D" id="3.40.850.10">
    <property type="entry name" value="Kinesin motor domain"/>
    <property type="match status" value="1"/>
</dbReference>
<feature type="coiled-coil region" evidence="8">
    <location>
        <begin position="1002"/>
        <end position="1029"/>
    </location>
</feature>